<dbReference type="Proteomes" id="UP000298030">
    <property type="component" value="Unassembled WGS sequence"/>
</dbReference>
<dbReference type="AlphaFoldDB" id="A0A4Y7T6H8"/>
<evidence type="ECO:0000313" key="3">
    <source>
        <dbReference type="Proteomes" id="UP000298030"/>
    </source>
</evidence>
<gene>
    <name evidence="2" type="ORF">FA13DRAFT_595366</name>
</gene>
<sequence length="75" mass="8432">MEDGPRLFEPSFFPPSTHPRTRSPTTISIVDHLPTFKSPERQLLVTHPAVSIHGCPSPDICRRVTVSRSQLVTRL</sequence>
<evidence type="ECO:0000256" key="1">
    <source>
        <dbReference type="SAM" id="MobiDB-lite"/>
    </source>
</evidence>
<comment type="caution">
    <text evidence="2">The sequence shown here is derived from an EMBL/GenBank/DDBJ whole genome shotgun (WGS) entry which is preliminary data.</text>
</comment>
<feature type="region of interest" description="Disordered" evidence="1">
    <location>
        <begin position="1"/>
        <end position="25"/>
    </location>
</feature>
<accession>A0A4Y7T6H8</accession>
<evidence type="ECO:0000313" key="2">
    <source>
        <dbReference type="EMBL" id="TEB29786.1"/>
    </source>
</evidence>
<keyword evidence="3" id="KW-1185">Reference proteome</keyword>
<proteinExistence type="predicted"/>
<name>A0A4Y7T6H8_COPMI</name>
<dbReference type="EMBL" id="QPFP01000025">
    <property type="protein sequence ID" value="TEB29786.1"/>
    <property type="molecule type" value="Genomic_DNA"/>
</dbReference>
<reference evidence="2 3" key="1">
    <citation type="journal article" date="2019" name="Nat. Ecol. Evol.">
        <title>Megaphylogeny resolves global patterns of mushroom evolution.</title>
        <authorList>
            <person name="Varga T."/>
            <person name="Krizsan K."/>
            <person name="Foldi C."/>
            <person name="Dima B."/>
            <person name="Sanchez-Garcia M."/>
            <person name="Sanchez-Ramirez S."/>
            <person name="Szollosi G.J."/>
            <person name="Szarkandi J.G."/>
            <person name="Papp V."/>
            <person name="Albert L."/>
            <person name="Andreopoulos W."/>
            <person name="Angelini C."/>
            <person name="Antonin V."/>
            <person name="Barry K.W."/>
            <person name="Bougher N.L."/>
            <person name="Buchanan P."/>
            <person name="Buyck B."/>
            <person name="Bense V."/>
            <person name="Catcheside P."/>
            <person name="Chovatia M."/>
            <person name="Cooper J."/>
            <person name="Damon W."/>
            <person name="Desjardin D."/>
            <person name="Finy P."/>
            <person name="Geml J."/>
            <person name="Haridas S."/>
            <person name="Hughes K."/>
            <person name="Justo A."/>
            <person name="Karasinski D."/>
            <person name="Kautmanova I."/>
            <person name="Kiss B."/>
            <person name="Kocsube S."/>
            <person name="Kotiranta H."/>
            <person name="LaButti K.M."/>
            <person name="Lechner B.E."/>
            <person name="Liimatainen K."/>
            <person name="Lipzen A."/>
            <person name="Lukacs Z."/>
            <person name="Mihaltcheva S."/>
            <person name="Morgado L.N."/>
            <person name="Niskanen T."/>
            <person name="Noordeloos M.E."/>
            <person name="Ohm R.A."/>
            <person name="Ortiz-Santana B."/>
            <person name="Ovrebo C."/>
            <person name="Racz N."/>
            <person name="Riley R."/>
            <person name="Savchenko A."/>
            <person name="Shiryaev A."/>
            <person name="Soop K."/>
            <person name="Spirin V."/>
            <person name="Szebenyi C."/>
            <person name="Tomsovsky M."/>
            <person name="Tulloss R.E."/>
            <person name="Uehling J."/>
            <person name="Grigoriev I.V."/>
            <person name="Vagvolgyi C."/>
            <person name="Papp T."/>
            <person name="Martin F.M."/>
            <person name="Miettinen O."/>
            <person name="Hibbett D.S."/>
            <person name="Nagy L.G."/>
        </authorList>
    </citation>
    <scope>NUCLEOTIDE SEQUENCE [LARGE SCALE GENOMIC DNA]</scope>
    <source>
        <strain evidence="2 3">FP101781</strain>
    </source>
</reference>
<organism evidence="2 3">
    <name type="scientific">Coprinellus micaceus</name>
    <name type="common">Glistening ink-cap mushroom</name>
    <name type="synonym">Coprinus micaceus</name>
    <dbReference type="NCBI Taxonomy" id="71717"/>
    <lineage>
        <taxon>Eukaryota</taxon>
        <taxon>Fungi</taxon>
        <taxon>Dikarya</taxon>
        <taxon>Basidiomycota</taxon>
        <taxon>Agaricomycotina</taxon>
        <taxon>Agaricomycetes</taxon>
        <taxon>Agaricomycetidae</taxon>
        <taxon>Agaricales</taxon>
        <taxon>Agaricineae</taxon>
        <taxon>Psathyrellaceae</taxon>
        <taxon>Coprinellus</taxon>
    </lineage>
</organism>
<protein>
    <submittedName>
        <fullName evidence="2">Uncharacterized protein</fullName>
    </submittedName>
</protein>